<dbReference type="InterPro" id="IPR036430">
    <property type="entry name" value="RNase_T2-like_sf"/>
</dbReference>
<feature type="signal peptide" evidence="19">
    <location>
        <begin position="1"/>
        <end position="26"/>
    </location>
</feature>
<dbReference type="Proteomes" id="UP000261680">
    <property type="component" value="Unplaced"/>
</dbReference>
<evidence type="ECO:0000256" key="17">
    <source>
        <dbReference type="PIRSR" id="PIRSR633697-1"/>
    </source>
</evidence>
<evidence type="ECO:0000256" key="4">
    <source>
        <dbReference type="ARBA" id="ARBA00007469"/>
    </source>
</evidence>
<comment type="catalytic activity">
    <reaction evidence="15">
        <text>an adenylyl-uridine-RNA = a 3'-end 2',3'-cyclophospho-AMP-RNA + a 5'-end dephospho-uridine-RNA</text>
        <dbReference type="Rhea" id="RHEA:81383"/>
        <dbReference type="Rhea" id="RHEA-COMP:17356"/>
        <dbReference type="Rhea" id="RHEA-COMP:19675"/>
        <dbReference type="Rhea" id="RHEA-COMP:19676"/>
        <dbReference type="ChEBI" id="CHEBI:173224"/>
        <dbReference type="ChEBI" id="CHEBI:231879"/>
        <dbReference type="ChEBI" id="CHEBI:231881"/>
    </reaction>
    <physiologicalReaction direction="left-to-right" evidence="15">
        <dbReference type="Rhea" id="RHEA:81384"/>
    </physiologicalReaction>
</comment>
<organism evidence="20">
    <name type="scientific">Ursus maritimus</name>
    <name type="common">Polar bear</name>
    <name type="synonym">Thalarctos maritimus</name>
    <dbReference type="NCBI Taxonomy" id="29073"/>
    <lineage>
        <taxon>Eukaryota</taxon>
        <taxon>Metazoa</taxon>
        <taxon>Chordata</taxon>
        <taxon>Craniata</taxon>
        <taxon>Vertebrata</taxon>
        <taxon>Euteleostomi</taxon>
        <taxon>Mammalia</taxon>
        <taxon>Eutheria</taxon>
        <taxon>Laurasiatheria</taxon>
        <taxon>Carnivora</taxon>
        <taxon>Caniformia</taxon>
        <taxon>Ursidae</taxon>
        <taxon>Ursus</taxon>
    </lineage>
</organism>
<keyword evidence="19" id="KW-0732">Signal</keyword>
<keyword evidence="6" id="KW-0540">Nuclease</keyword>
<evidence type="ECO:0000256" key="3">
    <source>
        <dbReference type="ARBA" id="ARBA00004613"/>
    </source>
</evidence>
<dbReference type="Ensembl" id="ENSUMAT00000018557.1">
    <property type="protein sequence ID" value="ENSUMAP00000015675.1"/>
    <property type="gene ID" value="ENSUMAG00000011501.1"/>
</dbReference>
<dbReference type="PANTHER" id="PTHR11240:SF22">
    <property type="entry name" value="RIBONUCLEASE T2"/>
    <property type="match status" value="1"/>
</dbReference>
<dbReference type="OMA" id="TNCHIGS"/>
<dbReference type="RefSeq" id="XP_040483983.1">
    <property type="nucleotide sequence ID" value="XM_040628049.1"/>
</dbReference>
<dbReference type="GO" id="GO:0006401">
    <property type="term" value="P:RNA catabolic process"/>
    <property type="evidence" value="ECO:0007669"/>
    <property type="project" value="TreeGrafter"/>
</dbReference>
<sequence length="247" mass="28065">MKPAAAHSLLLRSLCLALCCFGGARASLRSGNHEWKKLIMVHHWPVTVCKEVEHDCRDPPDYWTIHGLWPDKAEECNGSWPFNLEEIKDLLPKMKMYWPDVIHPLNHSHFWKHEWEKHGTCAAQVDALNSQKKYFGGSLDLYQQLELNSMLQKLGIKPSINYYQISDIKDALVSIYGVIPKVQCLPPKQGEEVQTIGQIELCFTKELQLRNCTEPGEPGEPRGAWGPGLEVCEDGPAFYPPPQQTAH</sequence>
<dbReference type="GO" id="GO:0005788">
    <property type="term" value="C:endoplasmic reticulum lumen"/>
    <property type="evidence" value="ECO:0007669"/>
    <property type="project" value="UniProtKB-SubCell"/>
</dbReference>
<dbReference type="GO" id="GO:0005576">
    <property type="term" value="C:extracellular region"/>
    <property type="evidence" value="ECO:0007669"/>
    <property type="project" value="UniProtKB-SubCell"/>
</dbReference>
<dbReference type="FunFam" id="3.90.730.10:FF:000001">
    <property type="entry name" value="Ribonuclease T2"/>
    <property type="match status" value="1"/>
</dbReference>
<evidence type="ECO:0000256" key="11">
    <source>
        <dbReference type="ARBA" id="ARBA00023180"/>
    </source>
</evidence>
<evidence type="ECO:0000256" key="9">
    <source>
        <dbReference type="ARBA" id="ARBA00022824"/>
    </source>
</evidence>
<evidence type="ECO:0000256" key="5">
    <source>
        <dbReference type="ARBA" id="ARBA00022525"/>
    </source>
</evidence>
<reference evidence="22" key="2">
    <citation type="submission" date="2025-04" db="UniProtKB">
        <authorList>
            <consortium name="RefSeq"/>
        </authorList>
    </citation>
    <scope>IDENTIFICATION</scope>
    <source>
        <tissue evidence="22">Whole blood</tissue>
    </source>
</reference>
<dbReference type="AlphaFoldDB" id="A0A384BX19"/>
<evidence type="ECO:0000256" key="16">
    <source>
        <dbReference type="ARBA" id="ARBA00054894"/>
    </source>
</evidence>
<keyword evidence="9" id="KW-0256">Endoplasmic reticulum</keyword>
<dbReference type="InterPro" id="IPR018188">
    <property type="entry name" value="RNase_T2_His_AS_1"/>
</dbReference>
<dbReference type="InterPro" id="IPR033697">
    <property type="entry name" value="Ribonuclease_T2_eukaryotic"/>
</dbReference>
<comment type="similarity">
    <text evidence="4 18">Belongs to the RNase T2 family.</text>
</comment>
<evidence type="ECO:0000256" key="13">
    <source>
        <dbReference type="ARBA" id="ARBA00023239"/>
    </source>
</evidence>
<evidence type="ECO:0000256" key="8">
    <source>
        <dbReference type="ARBA" id="ARBA00022801"/>
    </source>
</evidence>
<dbReference type="PANTHER" id="PTHR11240">
    <property type="entry name" value="RIBONUCLEASE T2"/>
    <property type="match status" value="1"/>
</dbReference>
<evidence type="ECO:0000256" key="6">
    <source>
        <dbReference type="ARBA" id="ARBA00022722"/>
    </source>
</evidence>
<dbReference type="PROSITE" id="PS00531">
    <property type="entry name" value="RNASE_T2_2"/>
    <property type="match status" value="1"/>
</dbReference>
<keyword evidence="7" id="KW-0255">Endonuclease</keyword>
<protein>
    <submittedName>
        <fullName evidence="20 22">Ribonuclease T2</fullName>
    </submittedName>
</protein>
<feature type="active site" evidence="17">
    <location>
        <position position="118"/>
    </location>
</feature>
<comment type="function">
    <text evidence="16">Ribonuclease that plays an essential role in innate immune response by recognizing and degrading RNAs from microbial pathogens that are subsequently sensed by TLR8. Cleaves preferentially single-stranded RNA molecules between purine and uridine residues, which critically contributes to the supply of catabolic uridine and the generation of purine-2',3'-cyclophosphate-terminated oligoribonucleotides. In turn, RNase T2 degradation products promote the RNA-dependent activation of TLR8. In plasmacytoid dendritic cells, it cooperates with PLD3 or PLD4 5'-&gt;3' exonucleases to process RNA fragments and release 2',3'-cyclic guanosine monophosphate (2',3'-cGMP), a potent stimulatory ligand for TLR7. Also plays a key role in degradation of mitochondrial RNA and processing of non-coding RNA imported from the cytosol into mitochondria. Participates as well in degradation of mitochondrion-associated cytosolic rRNAs.</text>
</comment>
<reference evidence="20" key="1">
    <citation type="submission" date="2019-03" db="UniProtKB">
        <authorList>
            <consortium name="Ensembl"/>
        </authorList>
    </citation>
    <scope>IDENTIFICATION</scope>
</reference>
<dbReference type="Gene3D" id="3.90.730.10">
    <property type="entry name" value="Ribonuclease T2-like"/>
    <property type="match status" value="1"/>
</dbReference>
<evidence type="ECO:0000256" key="12">
    <source>
        <dbReference type="ARBA" id="ARBA00023228"/>
    </source>
</evidence>
<proteinExistence type="inferred from homology"/>
<dbReference type="GeneTree" id="ENSGT00640000091563"/>
<accession>A0A384BX19</accession>
<keyword evidence="8" id="KW-0378">Hydrolase</keyword>
<evidence type="ECO:0000256" key="19">
    <source>
        <dbReference type="SAM" id="SignalP"/>
    </source>
</evidence>
<dbReference type="SUPFAM" id="SSF55895">
    <property type="entry name" value="Ribonuclease Rh-like"/>
    <property type="match status" value="1"/>
</dbReference>
<evidence type="ECO:0000256" key="7">
    <source>
        <dbReference type="ARBA" id="ARBA00022759"/>
    </source>
</evidence>
<evidence type="ECO:0000256" key="14">
    <source>
        <dbReference type="ARBA" id="ARBA00051280"/>
    </source>
</evidence>
<evidence type="ECO:0000256" key="1">
    <source>
        <dbReference type="ARBA" id="ARBA00004227"/>
    </source>
</evidence>
<dbReference type="InterPro" id="IPR033130">
    <property type="entry name" value="RNase_T2_His_AS_2"/>
</dbReference>
<evidence type="ECO:0000313" key="21">
    <source>
        <dbReference type="Proteomes" id="UP000261680"/>
    </source>
</evidence>
<keyword evidence="5" id="KW-0964">Secreted</keyword>
<dbReference type="GO" id="GO:0003723">
    <property type="term" value="F:RNA binding"/>
    <property type="evidence" value="ECO:0007669"/>
    <property type="project" value="InterPro"/>
</dbReference>
<name>A0A384BX19_URSMA</name>
<dbReference type="GO" id="GO:0043202">
    <property type="term" value="C:lysosomal lumen"/>
    <property type="evidence" value="ECO:0007669"/>
    <property type="project" value="UniProtKB-SubCell"/>
</dbReference>
<evidence type="ECO:0000256" key="15">
    <source>
        <dbReference type="ARBA" id="ARBA00052670"/>
    </source>
</evidence>
<comment type="subcellular location">
    <subcellularLocation>
        <location evidence="2">Endoplasmic reticulum lumen</location>
    </subcellularLocation>
    <subcellularLocation>
        <location evidence="1">Lysosome lumen</location>
    </subcellularLocation>
    <subcellularLocation>
        <location evidence="3">Secreted</location>
    </subcellularLocation>
</comment>
<dbReference type="CTD" id="8635"/>
<evidence type="ECO:0000313" key="20">
    <source>
        <dbReference type="Ensembl" id="ENSUMAP00000015675"/>
    </source>
</evidence>
<feature type="chain" id="PRO_5044587332" evidence="19">
    <location>
        <begin position="27"/>
        <end position="247"/>
    </location>
</feature>
<dbReference type="InterPro" id="IPR001568">
    <property type="entry name" value="RNase_T2-like"/>
</dbReference>
<dbReference type="PROSITE" id="PS00530">
    <property type="entry name" value="RNASE_T2_1"/>
    <property type="match status" value="1"/>
</dbReference>
<feature type="active site" evidence="17">
    <location>
        <position position="114"/>
    </location>
</feature>
<keyword evidence="13" id="KW-0456">Lyase</keyword>
<evidence type="ECO:0000256" key="10">
    <source>
        <dbReference type="ARBA" id="ARBA00023157"/>
    </source>
</evidence>
<keyword evidence="12" id="KW-0458">Lysosome</keyword>
<gene>
    <name evidence="20 22" type="primary">RNASET2</name>
</gene>
<keyword evidence="10" id="KW-1015">Disulfide bond</keyword>
<keyword evidence="11" id="KW-0325">Glycoprotein</keyword>
<evidence type="ECO:0000313" key="22">
    <source>
        <dbReference type="RefSeq" id="XP_040483983.1"/>
    </source>
</evidence>
<dbReference type="GO" id="GO:0033897">
    <property type="term" value="F:ribonuclease T2 activity"/>
    <property type="evidence" value="ECO:0007669"/>
    <property type="project" value="InterPro"/>
</dbReference>
<dbReference type="GeneID" id="103660806"/>
<evidence type="ECO:0000256" key="2">
    <source>
        <dbReference type="ARBA" id="ARBA00004319"/>
    </source>
</evidence>
<dbReference type="GO" id="GO:0016787">
    <property type="term" value="F:hydrolase activity"/>
    <property type="evidence" value="ECO:0007669"/>
    <property type="project" value="UniProtKB-KW"/>
</dbReference>
<feature type="active site" evidence="17">
    <location>
        <position position="66"/>
    </location>
</feature>
<keyword evidence="21" id="KW-1185">Reference proteome</keyword>
<dbReference type="CDD" id="cd01061">
    <property type="entry name" value="RNase_T2_euk"/>
    <property type="match status" value="1"/>
</dbReference>
<comment type="catalytic activity">
    <reaction evidence="14">
        <text>a guanylyl-uridine-RNA = a 3'-end 2',3'-cyclophospho-GMP-RNA + a 5'-end dephospho-uridine-RNA</text>
        <dbReference type="Rhea" id="RHEA:81323"/>
        <dbReference type="Rhea" id="RHEA-COMP:17356"/>
        <dbReference type="Rhea" id="RHEA-COMP:19658"/>
        <dbReference type="Rhea" id="RHEA-COMP:19659"/>
        <dbReference type="ChEBI" id="CHEBI:173224"/>
        <dbReference type="ChEBI" id="CHEBI:231849"/>
        <dbReference type="ChEBI" id="CHEBI:231850"/>
    </reaction>
</comment>
<evidence type="ECO:0000256" key="18">
    <source>
        <dbReference type="RuleBase" id="RU004328"/>
    </source>
</evidence>
<dbReference type="Pfam" id="PF00445">
    <property type="entry name" value="Ribonuclease_T2"/>
    <property type="match status" value="1"/>
</dbReference>